<dbReference type="PANTHER" id="PTHR32305">
    <property type="match status" value="1"/>
</dbReference>
<dbReference type="EC" id="3.1.-.-" evidence="4"/>
<dbReference type="InterPro" id="IPR006530">
    <property type="entry name" value="YD"/>
</dbReference>
<dbReference type="NCBIfam" id="TIGR01643">
    <property type="entry name" value="YD_repeat_2x"/>
    <property type="match status" value="8"/>
</dbReference>
<feature type="domain" description="Teneurin-like YD-shell" evidence="3">
    <location>
        <begin position="1540"/>
        <end position="1644"/>
    </location>
</feature>
<comment type="caution">
    <text evidence="4">The sequence shown here is derived from an EMBL/GenBank/DDBJ whole genome shotgun (WGS) entry which is preliminary data.</text>
</comment>
<dbReference type="InterPro" id="IPR056823">
    <property type="entry name" value="TEN-like_YD-shell"/>
</dbReference>
<dbReference type="OrthoDB" id="513777at2"/>
<feature type="compositionally biased region" description="Basic and acidic residues" evidence="2">
    <location>
        <begin position="66"/>
        <end position="76"/>
    </location>
</feature>
<evidence type="ECO:0000259" key="3">
    <source>
        <dbReference type="Pfam" id="PF25023"/>
    </source>
</evidence>
<sequence>MAQNNELPAGQNSGAATALTDVDKIAGLTEPISAELDNILSNNNVQEVLNETMPKGQTSPNATHATEQRESSEAHQTESINENSYQEQNETATGTIEPQQDKSVSRETYRAMSPESLAALITPESEAYYNLILGPSVTNGVNNVQYSAWADTDEIVSAQTGDLTIKQTDIKLPGRNGLDLNISRIYQSNQALWGDRRFDPDGDGLVAGYTDYSTYYQNRYNLGLGWSFGFPSVQVEKIRYKDGENEYDRAERYYHTGDGSVYHVGSSTYNERTPSGLDNYYVDDAVFKVLGAGDFRFNNGQVTSEFSFTTPDKTVQYFAGDGRLLGIVDRFGNTITFKHTEMPVTNRTPNNDFEIDYDYGLWATEQKPFVERPRLDEDDHYYFDTSSGKDDTTSLKFSANIQTASSAFSRDIPVLPNTKYYLSGYIKDQLTSGNVQLGYHLYTNNETFTPISGASGYASPSNKNNWELVEFAIQTPADAKYIRLEFKNNGKGTSRLDKVRFDRAWPLISEITDSIGRTVTFDYTDTLYEDYQGNGPHSAGTIIVTVNDPAKTKNYTITYSKSQIEQIYDFYNGCFTNDRVGTPNKMVWEELRRYPVLSSYKYTYNNEDIYNSYNYDTQEQTFYYYPSNTNDVITTYSSLLNELYLRNSKTTYNYENADKDLGDFGEYQVSRITQRYENKKTAEEAYSSHQYYHRTYQYPNNFSSKMLQDNGLSINYTFKSKVAADGRFHDGLVLATEEKKCDNGNGNVDVEAINYQEYHTTFLDQPTKIKIEQYNERNTSNVNTLYQGYTYNNWGGIATETVQLTPAQWNNPTEKSRHTTSYTYHPDYKFITAQSYYQTPELLLTESTSYDSLGRVVTATNAKGETTNYQYGDASHPGNHTRINIQHSDGRTTRTDYNYAGAYYAFPSTITSYYTEEGVQKTSATHKSYEFIRGNVTSETDALGNTTGYSYDTQGRLKKTTHLQSTGQDGNYVVEDNTNYYYFVNLCEPLVETPQYTFCVYNYSTRNGSMFKCTYSYYDDHGNLLLSQYWDYAQGGYAPSVYGYDNYSQLAWCKDANGNKTTYQSDGWGRLQKVTDPQGNKYSIEHDIFNRTKTTIFAPSDTGVAENHYVETSDQWGRTISIKGYPNGPGGAAVEEKYAYDLAGNPTKQTDPNNNSTQYSYDALSQLTKVTNPLGEITDYDYDRLGDLTQIQQYQGATPIPTVKQYSERGALVAKQPPAGQPTTYKYNANGLPVEIKDASGKITTLEYYQDSRPAQKRANRDRIQYYYHPLGVLEKYQPVNDATGNGEALTYSYYIFTGFVKTRADVGFEYNLLGNKSKTTDPFGLSTNYQYNNLNRLTTVTADGKNYTYEYYGDGMVKAVNYPQLTGGTSIRTEYTYDNINRLKTMHNKLGSQTITQYSYTYDNNGNITSVTENGQTTNYTYDALNRLTGVQRPGGEQLSYQYDSRGNRTAASPNDSGLDGFIPGEFSYNNWDQLATFTTGGQTSNYSYDPEGLRTKKVTPSGTTRYHYDNTGRVIAESNAGDSVTAQMIWGNQALARKVDGSYYYYLYNGHGDVTKVVDQNGNIVNSYTYDEWGNILSQQEQLPQPLKYAGEYYDDESGLYYLRARYYDPTVGRFISKDSDEGEINNPLSLNLYTYCENDPVNNVDPSGHNPVILGLYAYASKVLTSPDTQNDLRLISIDIQKKDYLAAGLDTIGLLVPAGTGFGELSKPVQEGVVWLSKQLGKSVDEVLKMVGKGAGKADIQVVNKGMNNLRVLKDTKIKSYNVSLDLERGGSGLTNIHLKVNNTKYFFDDTKGAFIDQAGNRLPNSLKGNQTIIDALKKAQDKVNSGW</sequence>
<dbReference type="Pfam" id="PF05593">
    <property type="entry name" value="RHS_repeat"/>
    <property type="match status" value="3"/>
</dbReference>
<dbReference type="NCBIfam" id="TIGR03696">
    <property type="entry name" value="Rhs_assc_core"/>
    <property type="match status" value="1"/>
</dbReference>
<dbReference type="EMBL" id="LSRS01000032">
    <property type="protein sequence ID" value="KAF1083693.1"/>
    <property type="molecule type" value="Genomic_DNA"/>
</dbReference>
<evidence type="ECO:0000313" key="5">
    <source>
        <dbReference type="Proteomes" id="UP000798488"/>
    </source>
</evidence>
<accession>A0A9D2WM19</accession>
<protein>
    <submittedName>
        <fullName evidence="4">tRNA(Glu)-specific nuclease WapA</fullName>
        <ecNumber evidence="4">3.1.-.-</ecNumber>
    </submittedName>
</protein>
<reference evidence="4" key="1">
    <citation type="submission" date="2016-02" db="EMBL/GenBank/DDBJ databases">
        <title>Draft Genome Sequence of Sporotomaculum syntrophicum Strain FB, a Syntrophic Benzoate Degrader.</title>
        <authorList>
            <person name="Nobu M.K."/>
            <person name="Narihiro T."/>
            <person name="Qiu Y.-L."/>
            <person name="Ohashi A."/>
            <person name="Liu W.-T."/>
            <person name="Yuji S."/>
        </authorList>
    </citation>
    <scope>NUCLEOTIDE SEQUENCE</scope>
    <source>
        <strain evidence="4">FB</strain>
    </source>
</reference>
<gene>
    <name evidence="4" type="primary">wapA_8</name>
    <name evidence="4" type="ORF">SPSYN_03150</name>
</gene>
<keyword evidence="5" id="KW-1185">Reference proteome</keyword>
<organism evidence="4 5">
    <name type="scientific">Sporotomaculum syntrophicum</name>
    <dbReference type="NCBI Taxonomy" id="182264"/>
    <lineage>
        <taxon>Bacteria</taxon>
        <taxon>Bacillati</taxon>
        <taxon>Bacillota</taxon>
        <taxon>Clostridia</taxon>
        <taxon>Eubacteriales</taxon>
        <taxon>Desulfallaceae</taxon>
        <taxon>Sporotomaculum</taxon>
    </lineage>
</organism>
<feature type="compositionally biased region" description="Polar residues" evidence="2">
    <location>
        <begin position="77"/>
        <end position="98"/>
    </location>
</feature>
<name>A0A9D2WM19_9FIRM</name>
<keyword evidence="4" id="KW-0378">Hydrolase</keyword>
<dbReference type="InterPro" id="IPR050708">
    <property type="entry name" value="T6SS_VgrG/RHS"/>
</dbReference>
<dbReference type="InterPro" id="IPR031325">
    <property type="entry name" value="RHS_repeat"/>
</dbReference>
<evidence type="ECO:0000256" key="1">
    <source>
        <dbReference type="ARBA" id="ARBA00022737"/>
    </source>
</evidence>
<feature type="domain" description="Teneurin-like YD-shell" evidence="3">
    <location>
        <begin position="1372"/>
        <end position="1524"/>
    </location>
</feature>
<dbReference type="Pfam" id="PF25023">
    <property type="entry name" value="TEN_YD-shell"/>
    <property type="match status" value="2"/>
</dbReference>
<keyword evidence="1" id="KW-0677">Repeat</keyword>
<dbReference type="RefSeq" id="WP_161823407.1">
    <property type="nucleotide sequence ID" value="NZ_LSRS01000032.1"/>
</dbReference>
<proteinExistence type="predicted"/>
<dbReference type="InterPro" id="IPR022385">
    <property type="entry name" value="Rhs_assc_core"/>
</dbReference>
<dbReference type="GO" id="GO:0016787">
    <property type="term" value="F:hydrolase activity"/>
    <property type="evidence" value="ECO:0007669"/>
    <property type="project" value="UniProtKB-KW"/>
</dbReference>
<feature type="compositionally biased region" description="Polar residues" evidence="2">
    <location>
        <begin position="53"/>
        <end position="65"/>
    </location>
</feature>
<dbReference type="Gene3D" id="2.180.10.10">
    <property type="entry name" value="RHS repeat-associated core"/>
    <property type="match status" value="2"/>
</dbReference>
<feature type="compositionally biased region" description="Basic and acidic residues" evidence="2">
    <location>
        <begin position="99"/>
        <end position="109"/>
    </location>
</feature>
<dbReference type="Proteomes" id="UP000798488">
    <property type="component" value="Unassembled WGS sequence"/>
</dbReference>
<dbReference type="PANTHER" id="PTHR32305:SF15">
    <property type="entry name" value="PROTEIN RHSA-RELATED"/>
    <property type="match status" value="1"/>
</dbReference>
<evidence type="ECO:0000256" key="2">
    <source>
        <dbReference type="SAM" id="MobiDB-lite"/>
    </source>
</evidence>
<feature type="region of interest" description="Disordered" evidence="2">
    <location>
        <begin position="53"/>
        <end position="110"/>
    </location>
</feature>
<dbReference type="Gene3D" id="2.60.120.260">
    <property type="entry name" value="Galactose-binding domain-like"/>
    <property type="match status" value="1"/>
</dbReference>
<evidence type="ECO:0000313" key="4">
    <source>
        <dbReference type="EMBL" id="KAF1083693.1"/>
    </source>
</evidence>